<dbReference type="Gene3D" id="3.40.50.10610">
    <property type="entry name" value="ABC-type transport auxiliary lipoprotein component"/>
    <property type="match status" value="1"/>
</dbReference>
<dbReference type="RefSeq" id="WP_345921002.1">
    <property type="nucleotide sequence ID" value="NZ_JBDIVE010000011.1"/>
</dbReference>
<organism evidence="2 3">
    <name type="scientific">Uliginosibacterium sediminicola</name>
    <dbReference type="NCBI Taxonomy" id="2024550"/>
    <lineage>
        <taxon>Bacteria</taxon>
        <taxon>Pseudomonadati</taxon>
        <taxon>Pseudomonadota</taxon>
        <taxon>Betaproteobacteria</taxon>
        <taxon>Rhodocyclales</taxon>
        <taxon>Zoogloeaceae</taxon>
        <taxon>Uliginosibacterium</taxon>
    </lineage>
</organism>
<reference evidence="2 3" key="1">
    <citation type="journal article" date="2018" name="Int. J. Syst. Evol. Microbiol.">
        <title>Uliginosibacterium sediminicola sp. nov., isolated from freshwater sediment.</title>
        <authorList>
            <person name="Hwang W.M."/>
            <person name="Kim S.M."/>
            <person name="Kang K."/>
            <person name="Ahn T.Y."/>
        </authorList>
    </citation>
    <scope>NUCLEOTIDE SEQUENCE [LARGE SCALE GENOMIC DNA]</scope>
    <source>
        <strain evidence="2 3">M1-21</strain>
    </source>
</reference>
<accession>A0ABU9Z2T9</accession>
<proteinExistence type="predicted"/>
<feature type="domain" description="ABC-type transport auxiliary lipoprotein component" evidence="1">
    <location>
        <begin position="40"/>
        <end position="183"/>
    </location>
</feature>
<sequence length="192" mass="20804">MSLKPWMLVASLLLGACSSQPTRYYALSGGHDLLNQPVGRVLLAVGPASVPDALDRSAMLVRRGPNSVEVLDEQRWIDTPKNEIPRVLATRLSELLPATPLAVWSQHAASSAPWRVLIDVQRFDVAPGEAASVELSWTLLRDADGARSMWRSSASEPLASNSTPAQMAAALSRALDQIAQQMATQLKQQDLK</sequence>
<evidence type="ECO:0000313" key="2">
    <source>
        <dbReference type="EMBL" id="MEN3070227.1"/>
    </source>
</evidence>
<dbReference type="EMBL" id="JBDIVE010000011">
    <property type="protein sequence ID" value="MEN3070227.1"/>
    <property type="molecule type" value="Genomic_DNA"/>
</dbReference>
<evidence type="ECO:0000313" key="3">
    <source>
        <dbReference type="Proteomes" id="UP001410394"/>
    </source>
</evidence>
<dbReference type="SUPFAM" id="SSF159594">
    <property type="entry name" value="XCC0632-like"/>
    <property type="match status" value="1"/>
</dbReference>
<dbReference type="PROSITE" id="PS51257">
    <property type="entry name" value="PROKAR_LIPOPROTEIN"/>
    <property type="match status" value="1"/>
</dbReference>
<name>A0ABU9Z2T9_9RHOO</name>
<comment type="caution">
    <text evidence="2">The sequence shown here is derived from an EMBL/GenBank/DDBJ whole genome shotgun (WGS) entry which is preliminary data.</text>
</comment>
<keyword evidence="3" id="KW-1185">Reference proteome</keyword>
<gene>
    <name evidence="2" type="ORF">ABDB84_17210</name>
</gene>
<dbReference type="Pfam" id="PF03886">
    <property type="entry name" value="ABC_trans_aux"/>
    <property type="match status" value="1"/>
</dbReference>
<dbReference type="InterPro" id="IPR005586">
    <property type="entry name" value="ABC_trans_aux"/>
</dbReference>
<dbReference type="Proteomes" id="UP001410394">
    <property type="component" value="Unassembled WGS sequence"/>
</dbReference>
<evidence type="ECO:0000259" key="1">
    <source>
        <dbReference type="Pfam" id="PF03886"/>
    </source>
</evidence>
<protein>
    <submittedName>
        <fullName evidence="2">PqiC family protein</fullName>
    </submittedName>
</protein>